<gene>
    <name evidence="2" type="ORF">DILT_LOCUS19069</name>
</gene>
<evidence type="ECO:0000313" key="2">
    <source>
        <dbReference type="EMBL" id="VDN43361.1"/>
    </source>
</evidence>
<sequence length="100" mass="10712">MMMMMMMMLIAHNGSVAEALVDATGVKQDRLFAPTLTIRILRLATAVSMPDLAGLNDVTDGISSCVTIGGNGSGELPPVSYLATETESRRSKDHFQVLKN</sequence>
<evidence type="ECO:0008006" key="4">
    <source>
        <dbReference type="Google" id="ProtNLM"/>
    </source>
</evidence>
<accession>A0A3P7PKI0</accession>
<dbReference type="AlphaFoldDB" id="A0A3P7PKI0"/>
<keyword evidence="3" id="KW-1185">Reference proteome</keyword>
<dbReference type="EMBL" id="UYRU01107587">
    <property type="protein sequence ID" value="VDN43361.1"/>
    <property type="molecule type" value="Genomic_DNA"/>
</dbReference>
<proteinExistence type="predicted"/>
<dbReference type="OrthoDB" id="6302691at2759"/>
<dbReference type="Proteomes" id="UP000281553">
    <property type="component" value="Unassembled WGS sequence"/>
</dbReference>
<name>A0A3P7PKI0_DIBLA</name>
<feature type="signal peptide" evidence="1">
    <location>
        <begin position="1"/>
        <end position="19"/>
    </location>
</feature>
<evidence type="ECO:0000313" key="3">
    <source>
        <dbReference type="Proteomes" id="UP000281553"/>
    </source>
</evidence>
<evidence type="ECO:0000256" key="1">
    <source>
        <dbReference type="SAM" id="SignalP"/>
    </source>
</evidence>
<reference evidence="2 3" key="1">
    <citation type="submission" date="2018-11" db="EMBL/GenBank/DDBJ databases">
        <authorList>
            <consortium name="Pathogen Informatics"/>
        </authorList>
    </citation>
    <scope>NUCLEOTIDE SEQUENCE [LARGE SCALE GENOMIC DNA]</scope>
</reference>
<protein>
    <recommendedName>
        <fullName evidence="4">Secreted protein</fullName>
    </recommendedName>
</protein>
<organism evidence="2 3">
    <name type="scientific">Dibothriocephalus latus</name>
    <name type="common">Fish tapeworm</name>
    <name type="synonym">Diphyllobothrium latum</name>
    <dbReference type="NCBI Taxonomy" id="60516"/>
    <lineage>
        <taxon>Eukaryota</taxon>
        <taxon>Metazoa</taxon>
        <taxon>Spiralia</taxon>
        <taxon>Lophotrochozoa</taxon>
        <taxon>Platyhelminthes</taxon>
        <taxon>Cestoda</taxon>
        <taxon>Eucestoda</taxon>
        <taxon>Diphyllobothriidea</taxon>
        <taxon>Diphyllobothriidae</taxon>
        <taxon>Dibothriocephalus</taxon>
    </lineage>
</organism>
<keyword evidence="1" id="KW-0732">Signal</keyword>
<feature type="chain" id="PRO_5017941828" description="Secreted protein" evidence="1">
    <location>
        <begin position="20"/>
        <end position="100"/>
    </location>
</feature>